<dbReference type="PANTHER" id="PTHR35894:SF5">
    <property type="entry name" value="MU-LIKE PROPHAGE FLUMU DNA TRANSPOSITION PROTEIN B"/>
    <property type="match status" value="1"/>
</dbReference>
<name>A0A8H9MQ48_VIBPH</name>
<evidence type="ECO:0000259" key="1">
    <source>
        <dbReference type="PROSITE" id="PS50943"/>
    </source>
</evidence>
<evidence type="ECO:0000313" key="2">
    <source>
        <dbReference type="EMBL" id="HAS6675305.1"/>
    </source>
</evidence>
<comment type="caution">
    <text evidence="2">The sequence shown here is derived from an EMBL/GenBank/DDBJ whole genome shotgun (WGS) entry which is preliminary data.</text>
</comment>
<sequence length="307" mass="33978">MNDVIERVKLARLEHGLTQRAIARESGVNEGSLSALLKHGTCAGDEQSYIKKLEMWLNNRDHQQETRSTLASPAFLELPTAKRIMNLMSIAQNLSSWSMVYEGAGVGKTKAAEEYQRTHNNVWIVTASPFCKTSAYVIGELAEQLGVRGCRTIATQTKAVAKELVGRNGLVIIDEAQYLSDDTLNGIRILIEGKAGGMLLGNDVVRTRMTATRSKVNMKAFWSRVISPAMIKHPVPDDIDMFVRAWGVTDAEILRYAQRITPQTEGQLRSLDNILKLASSRALSSGEPLNVEHVKRAHLKLAENLRG</sequence>
<dbReference type="Gene3D" id="1.10.260.40">
    <property type="entry name" value="lambda repressor-like DNA-binding domains"/>
    <property type="match status" value="1"/>
</dbReference>
<dbReference type="InterPro" id="IPR010982">
    <property type="entry name" value="Lambda_DNA-bd_dom_sf"/>
</dbReference>
<dbReference type="InterPro" id="IPR052026">
    <property type="entry name" value="ExeA_AAA_ATPase_DNA-bind"/>
</dbReference>
<reference evidence="2" key="2">
    <citation type="submission" date="2019-12" db="EMBL/GenBank/DDBJ databases">
        <authorList>
            <consortium name="NCBI Pathogen Detection Project"/>
        </authorList>
    </citation>
    <scope>NUCLEOTIDE SEQUENCE</scope>
    <source>
        <strain evidence="2">1930</strain>
    </source>
</reference>
<dbReference type="AlphaFoldDB" id="A0A8H9MQ48"/>
<dbReference type="RefSeq" id="WP_025818281.1">
    <property type="nucleotide sequence ID" value="NZ_CP033142.1"/>
</dbReference>
<proteinExistence type="predicted"/>
<organism evidence="2">
    <name type="scientific">Vibrio parahaemolyticus</name>
    <dbReference type="NCBI Taxonomy" id="670"/>
    <lineage>
        <taxon>Bacteria</taxon>
        <taxon>Pseudomonadati</taxon>
        <taxon>Pseudomonadota</taxon>
        <taxon>Gammaproteobacteria</taxon>
        <taxon>Vibrionales</taxon>
        <taxon>Vibrionaceae</taxon>
        <taxon>Vibrio</taxon>
    </lineage>
</organism>
<accession>A0A8H9MQ48</accession>
<dbReference type="InterPro" id="IPR049945">
    <property type="entry name" value="AAA_22"/>
</dbReference>
<dbReference type="InterPro" id="IPR036733">
    <property type="entry name" value="B_transposit_C_sf"/>
</dbReference>
<dbReference type="PROSITE" id="PS50943">
    <property type="entry name" value="HTH_CROC1"/>
    <property type="match status" value="1"/>
</dbReference>
<dbReference type="InterPro" id="IPR001387">
    <property type="entry name" value="Cro/C1-type_HTH"/>
</dbReference>
<dbReference type="SUPFAM" id="SSF52540">
    <property type="entry name" value="P-loop containing nucleoside triphosphate hydrolases"/>
    <property type="match status" value="1"/>
</dbReference>
<dbReference type="InterPro" id="IPR009084">
    <property type="entry name" value="B_transpositn_C"/>
</dbReference>
<dbReference type="GO" id="GO:0006313">
    <property type="term" value="P:DNA transposition"/>
    <property type="evidence" value="ECO:0007669"/>
    <property type="project" value="InterPro"/>
</dbReference>
<reference evidence="2" key="1">
    <citation type="journal article" date="2018" name="Genome Biol.">
        <title>SKESA: strategic k-mer extension for scrupulous assemblies.</title>
        <authorList>
            <person name="Souvorov A."/>
            <person name="Agarwala R."/>
            <person name="Lipman D.J."/>
        </authorList>
    </citation>
    <scope>NUCLEOTIDE SEQUENCE</scope>
    <source>
        <strain evidence="2">1930</strain>
    </source>
</reference>
<dbReference type="SUPFAM" id="SSF47413">
    <property type="entry name" value="lambda repressor-like DNA-binding domains"/>
    <property type="match status" value="1"/>
</dbReference>
<dbReference type="Proteomes" id="UP000856022">
    <property type="component" value="Unassembled WGS sequence"/>
</dbReference>
<gene>
    <name evidence="2" type="ORF">I7278_00615</name>
</gene>
<dbReference type="Gene3D" id="1.10.1180.10">
    <property type="entry name" value="B transposition protein, C-terminal domain"/>
    <property type="match status" value="1"/>
</dbReference>
<protein>
    <submittedName>
        <fullName evidence="2">AAA family ATPase</fullName>
    </submittedName>
</protein>
<dbReference type="InterPro" id="IPR027417">
    <property type="entry name" value="P-loop_NTPase"/>
</dbReference>
<dbReference type="EMBL" id="DACQKT010000001">
    <property type="protein sequence ID" value="HAS6675305.1"/>
    <property type="molecule type" value="Genomic_DNA"/>
</dbReference>
<dbReference type="PANTHER" id="PTHR35894">
    <property type="entry name" value="GENERAL SECRETION PATHWAY PROTEIN A-RELATED"/>
    <property type="match status" value="1"/>
</dbReference>
<dbReference type="Pfam" id="PF13401">
    <property type="entry name" value="AAA_22"/>
    <property type="match status" value="1"/>
</dbReference>
<dbReference type="Pfam" id="PF09077">
    <property type="entry name" value="Phage-MuB_C"/>
    <property type="match status" value="1"/>
</dbReference>
<dbReference type="GO" id="GO:0003677">
    <property type="term" value="F:DNA binding"/>
    <property type="evidence" value="ECO:0007669"/>
    <property type="project" value="InterPro"/>
</dbReference>
<dbReference type="GO" id="GO:0016887">
    <property type="term" value="F:ATP hydrolysis activity"/>
    <property type="evidence" value="ECO:0007669"/>
    <property type="project" value="InterPro"/>
</dbReference>
<feature type="domain" description="HTH cro/C1-type" evidence="1">
    <location>
        <begin position="8"/>
        <end position="36"/>
    </location>
</feature>